<dbReference type="SMART" id="SM00862">
    <property type="entry name" value="Trans_reg_C"/>
    <property type="match status" value="1"/>
</dbReference>
<dbReference type="CDD" id="cd15831">
    <property type="entry name" value="BTAD"/>
    <property type="match status" value="1"/>
</dbReference>
<keyword evidence="3 5" id="KW-0238">DNA-binding</keyword>
<dbReference type="InterPro" id="IPR051677">
    <property type="entry name" value="AfsR-DnrI-RedD_regulator"/>
</dbReference>
<evidence type="ECO:0000256" key="3">
    <source>
        <dbReference type="ARBA" id="ARBA00023125"/>
    </source>
</evidence>
<keyword evidence="9" id="KW-1185">Reference proteome</keyword>
<dbReference type="InterPro" id="IPR001867">
    <property type="entry name" value="OmpR/PhoB-type_DNA-bd"/>
</dbReference>
<dbReference type="Pfam" id="PF00486">
    <property type="entry name" value="Trans_reg_C"/>
    <property type="match status" value="1"/>
</dbReference>
<evidence type="ECO:0000313" key="9">
    <source>
        <dbReference type="Proteomes" id="UP000284057"/>
    </source>
</evidence>
<gene>
    <name evidence="8" type="ORF">DY240_17935</name>
</gene>
<dbReference type="AlphaFoldDB" id="A0A418KN56"/>
<dbReference type="SUPFAM" id="SSF48452">
    <property type="entry name" value="TPR-like"/>
    <property type="match status" value="1"/>
</dbReference>
<dbReference type="EMBL" id="QUAL01000170">
    <property type="protein sequence ID" value="RIQ20405.1"/>
    <property type="molecule type" value="Genomic_DNA"/>
</dbReference>
<evidence type="ECO:0000313" key="8">
    <source>
        <dbReference type="EMBL" id="RIQ20405.1"/>
    </source>
</evidence>
<dbReference type="PROSITE" id="PS51755">
    <property type="entry name" value="OMPR_PHOB"/>
    <property type="match status" value="1"/>
</dbReference>
<dbReference type="InterPro" id="IPR016032">
    <property type="entry name" value="Sig_transdc_resp-reg_C-effctor"/>
</dbReference>
<feature type="compositionally biased region" description="Low complexity" evidence="6">
    <location>
        <begin position="245"/>
        <end position="254"/>
    </location>
</feature>
<protein>
    <recommendedName>
        <fullName evidence="7">OmpR/PhoB-type domain-containing protein</fullName>
    </recommendedName>
</protein>
<sequence length="270" mass="29248">MVVVRLLGPFELLRDGEPVPLARRPAALLAALALRLNAPVSYGAITELLWSEAELPANSRRAIQTYASRLRDVLGREAVVAYGDGLRLDLEPDQVDLYRFRRLVGTGAESTREELAALTQALDLWTGAPLSGLAAEQLVDAEAPALLDEVLNVAERRNELRLLAGDVDDAFVASLRRLTTEHPWREHTWCHLMLALYRTGQQGEALATFARLVAVLRDDLGIDPGAEATQLHQRMLAGDPELLEPTPSARAAAPATPPTAEPPAQLPAGS</sequence>
<dbReference type="Pfam" id="PF03704">
    <property type="entry name" value="BTAD"/>
    <property type="match status" value="1"/>
</dbReference>
<dbReference type="PANTHER" id="PTHR35807">
    <property type="entry name" value="TRANSCRIPTIONAL REGULATOR REDD-RELATED"/>
    <property type="match status" value="1"/>
</dbReference>
<evidence type="ECO:0000256" key="6">
    <source>
        <dbReference type="SAM" id="MobiDB-lite"/>
    </source>
</evidence>
<evidence type="ECO:0000256" key="5">
    <source>
        <dbReference type="PROSITE-ProRule" id="PRU01091"/>
    </source>
</evidence>
<dbReference type="Gene3D" id="1.25.40.10">
    <property type="entry name" value="Tetratricopeptide repeat domain"/>
    <property type="match status" value="1"/>
</dbReference>
<evidence type="ECO:0000256" key="1">
    <source>
        <dbReference type="ARBA" id="ARBA00005820"/>
    </source>
</evidence>
<dbReference type="Proteomes" id="UP000284057">
    <property type="component" value="Unassembled WGS sequence"/>
</dbReference>
<feature type="domain" description="OmpR/PhoB-type" evidence="7">
    <location>
        <begin position="1"/>
        <end position="102"/>
    </location>
</feature>
<dbReference type="InterPro" id="IPR011990">
    <property type="entry name" value="TPR-like_helical_dom_sf"/>
</dbReference>
<comment type="similarity">
    <text evidence="1">Belongs to the AfsR/DnrI/RedD regulatory family.</text>
</comment>
<comment type="caution">
    <text evidence="8">The sequence shown here is derived from an EMBL/GenBank/DDBJ whole genome shotgun (WGS) entry which is preliminary data.</text>
</comment>
<dbReference type="GO" id="GO:0000160">
    <property type="term" value="P:phosphorelay signal transduction system"/>
    <property type="evidence" value="ECO:0007669"/>
    <property type="project" value="InterPro"/>
</dbReference>
<evidence type="ECO:0000259" key="7">
    <source>
        <dbReference type="PROSITE" id="PS51755"/>
    </source>
</evidence>
<dbReference type="InterPro" id="IPR005158">
    <property type="entry name" value="BTAD"/>
</dbReference>
<dbReference type="GO" id="GO:0003677">
    <property type="term" value="F:DNA binding"/>
    <property type="evidence" value="ECO:0007669"/>
    <property type="project" value="UniProtKB-UniRule"/>
</dbReference>
<reference evidence="8 9" key="1">
    <citation type="submission" date="2018-09" db="EMBL/GenBank/DDBJ databases">
        <title>Isolation, diversity and antifungal activity of actinobacteria from wheat.</title>
        <authorList>
            <person name="Han C."/>
        </authorList>
    </citation>
    <scope>NUCLEOTIDE SEQUENCE [LARGE SCALE GENOMIC DNA]</scope>
    <source>
        <strain evidence="8 9">NEAU-YY265</strain>
    </source>
</reference>
<evidence type="ECO:0000256" key="2">
    <source>
        <dbReference type="ARBA" id="ARBA00023015"/>
    </source>
</evidence>
<dbReference type="Gene3D" id="1.10.10.10">
    <property type="entry name" value="Winged helix-like DNA-binding domain superfamily/Winged helix DNA-binding domain"/>
    <property type="match status" value="1"/>
</dbReference>
<proteinExistence type="inferred from homology"/>
<name>A0A418KN56_9ACTN</name>
<dbReference type="InterPro" id="IPR036388">
    <property type="entry name" value="WH-like_DNA-bd_sf"/>
</dbReference>
<keyword evidence="4" id="KW-0804">Transcription</keyword>
<organism evidence="8 9">
    <name type="scientific">Jiangella rhizosphaerae</name>
    <dbReference type="NCBI Taxonomy" id="2293569"/>
    <lineage>
        <taxon>Bacteria</taxon>
        <taxon>Bacillati</taxon>
        <taxon>Actinomycetota</taxon>
        <taxon>Actinomycetes</taxon>
        <taxon>Jiangellales</taxon>
        <taxon>Jiangellaceae</taxon>
        <taxon>Jiangella</taxon>
    </lineage>
</organism>
<feature type="region of interest" description="Disordered" evidence="6">
    <location>
        <begin position="236"/>
        <end position="270"/>
    </location>
</feature>
<accession>A0A418KN56</accession>
<feature type="compositionally biased region" description="Pro residues" evidence="6">
    <location>
        <begin position="255"/>
        <end position="270"/>
    </location>
</feature>
<feature type="DNA-binding region" description="OmpR/PhoB-type" evidence="5">
    <location>
        <begin position="1"/>
        <end position="102"/>
    </location>
</feature>
<keyword evidence="2" id="KW-0805">Transcription regulation</keyword>
<dbReference type="PANTHER" id="PTHR35807:SF1">
    <property type="entry name" value="TRANSCRIPTIONAL REGULATOR REDD"/>
    <property type="match status" value="1"/>
</dbReference>
<feature type="non-terminal residue" evidence="8">
    <location>
        <position position="270"/>
    </location>
</feature>
<dbReference type="SMART" id="SM01043">
    <property type="entry name" value="BTAD"/>
    <property type="match status" value="1"/>
</dbReference>
<dbReference type="GO" id="GO:0006355">
    <property type="term" value="P:regulation of DNA-templated transcription"/>
    <property type="evidence" value="ECO:0007669"/>
    <property type="project" value="InterPro"/>
</dbReference>
<dbReference type="SUPFAM" id="SSF46894">
    <property type="entry name" value="C-terminal effector domain of the bipartite response regulators"/>
    <property type="match status" value="1"/>
</dbReference>
<evidence type="ECO:0000256" key="4">
    <source>
        <dbReference type="ARBA" id="ARBA00023163"/>
    </source>
</evidence>